<dbReference type="GO" id="GO:0085020">
    <property type="term" value="P:protein K6-linked ubiquitination"/>
    <property type="evidence" value="ECO:0007669"/>
    <property type="project" value="TreeGrafter"/>
</dbReference>
<reference evidence="4" key="1">
    <citation type="submission" date="2025-08" db="UniProtKB">
        <authorList>
            <consortium name="Ensembl"/>
        </authorList>
    </citation>
    <scope>IDENTIFICATION</scope>
</reference>
<dbReference type="GO" id="GO:0031436">
    <property type="term" value="C:BRCA1-BARD1 complex"/>
    <property type="evidence" value="ECO:0007669"/>
    <property type="project" value="TreeGrafter"/>
</dbReference>
<evidence type="ECO:0000256" key="2">
    <source>
        <dbReference type="ARBA" id="ARBA00023043"/>
    </source>
</evidence>
<keyword evidence="2 3" id="KW-0040">ANK repeat</keyword>
<dbReference type="PANTHER" id="PTHR24171:SF10">
    <property type="entry name" value="ANKYRIN REPEAT DOMAIN-CONTAINING PROTEIN 29-LIKE"/>
    <property type="match status" value="1"/>
</dbReference>
<dbReference type="GO" id="GO:0070531">
    <property type="term" value="C:BRCA1-A complex"/>
    <property type="evidence" value="ECO:0007669"/>
    <property type="project" value="TreeGrafter"/>
</dbReference>
<dbReference type="PROSITE" id="PS50088">
    <property type="entry name" value="ANK_REPEAT"/>
    <property type="match status" value="4"/>
</dbReference>
<evidence type="ECO:0000256" key="1">
    <source>
        <dbReference type="ARBA" id="ARBA00022737"/>
    </source>
</evidence>
<dbReference type="SMART" id="SM00248">
    <property type="entry name" value="ANK"/>
    <property type="match status" value="4"/>
</dbReference>
<sequence>MTGYHCPFSSALQPDEELVGRRTHTRHMDQGLAAPTPRGWGFRSSRMEPIECRDALVQNALFTGDLEAVRKHFTERAAVNLIIESKGDELRWTSRKLGLWSLTYEQELTTPLHITAGRGYLDCLRHLLLRGAAVDFAPGGKTALHEACAAARTDCVRLLLSFGADPKAGSEAGYQPLHLCKSPASIQCAQLLLQYGASVNSQTEEEEETALHVAARYGLEEHVRLYLCHGAGLEAKNEEGQTPLNAACTQGQPGPDWLPFNPCSPGVGQLPHYRSPDSRHQHLGSFPWLGF</sequence>
<dbReference type="GO" id="GO:0004842">
    <property type="term" value="F:ubiquitin-protein transferase activity"/>
    <property type="evidence" value="ECO:0007669"/>
    <property type="project" value="TreeGrafter"/>
</dbReference>
<dbReference type="Gene3D" id="1.25.40.20">
    <property type="entry name" value="Ankyrin repeat-containing domain"/>
    <property type="match status" value="1"/>
</dbReference>
<dbReference type="GeneTree" id="ENSGT00940000158974"/>
<accession>A0A8C4YAM4</accession>
<protein>
    <submittedName>
        <fullName evidence="4">Ankyrin repeat and SOCS box containing 10</fullName>
    </submittedName>
</protein>
<dbReference type="PANTHER" id="PTHR24171">
    <property type="entry name" value="ANKYRIN REPEAT DOMAIN-CONTAINING PROTEIN 39-RELATED"/>
    <property type="match status" value="1"/>
</dbReference>
<dbReference type="OrthoDB" id="366390at2759"/>
<dbReference type="Pfam" id="PF12796">
    <property type="entry name" value="Ank_2"/>
    <property type="match status" value="1"/>
</dbReference>
<dbReference type="Ensembl" id="ENSGEVT00005023647.1">
    <property type="protein sequence ID" value="ENSGEVP00005022503.1"/>
    <property type="gene ID" value="ENSGEVG00005015966.1"/>
</dbReference>
<evidence type="ECO:0000313" key="5">
    <source>
        <dbReference type="Proteomes" id="UP000694390"/>
    </source>
</evidence>
<keyword evidence="1" id="KW-0677">Repeat</keyword>
<dbReference type="Proteomes" id="UP000694390">
    <property type="component" value="Unassembled WGS sequence"/>
</dbReference>
<keyword evidence="5" id="KW-1185">Reference proteome</keyword>
<evidence type="ECO:0000313" key="4">
    <source>
        <dbReference type="Ensembl" id="ENSGEVP00005022503.1"/>
    </source>
</evidence>
<dbReference type="PROSITE" id="PS50297">
    <property type="entry name" value="ANK_REP_REGION"/>
    <property type="match status" value="4"/>
</dbReference>
<dbReference type="InterPro" id="IPR002110">
    <property type="entry name" value="Ankyrin_rpt"/>
</dbReference>
<evidence type="ECO:0000256" key="3">
    <source>
        <dbReference type="PROSITE-ProRule" id="PRU00023"/>
    </source>
</evidence>
<proteinExistence type="predicted"/>
<dbReference type="SUPFAM" id="SSF48403">
    <property type="entry name" value="Ankyrin repeat"/>
    <property type="match status" value="1"/>
</dbReference>
<dbReference type="Pfam" id="PF00023">
    <property type="entry name" value="Ank"/>
    <property type="match status" value="1"/>
</dbReference>
<dbReference type="AlphaFoldDB" id="A0A8C4YAM4"/>
<feature type="repeat" description="ANK" evidence="3">
    <location>
        <begin position="107"/>
        <end position="139"/>
    </location>
</feature>
<dbReference type="InterPro" id="IPR036770">
    <property type="entry name" value="Ankyrin_rpt-contain_sf"/>
</dbReference>
<name>A0A8C4YAM4_9SAUR</name>
<feature type="repeat" description="ANK" evidence="3">
    <location>
        <begin position="206"/>
        <end position="238"/>
    </location>
</feature>
<organism evidence="4 5">
    <name type="scientific">Gopherus evgoodei</name>
    <name type="common">Goodes thornscrub tortoise</name>
    <dbReference type="NCBI Taxonomy" id="1825980"/>
    <lineage>
        <taxon>Eukaryota</taxon>
        <taxon>Metazoa</taxon>
        <taxon>Chordata</taxon>
        <taxon>Craniata</taxon>
        <taxon>Vertebrata</taxon>
        <taxon>Euteleostomi</taxon>
        <taxon>Archelosauria</taxon>
        <taxon>Testudinata</taxon>
        <taxon>Testudines</taxon>
        <taxon>Cryptodira</taxon>
        <taxon>Durocryptodira</taxon>
        <taxon>Testudinoidea</taxon>
        <taxon>Testudinidae</taxon>
        <taxon>Gopherus</taxon>
    </lineage>
</organism>
<reference evidence="4" key="2">
    <citation type="submission" date="2025-09" db="UniProtKB">
        <authorList>
            <consortium name="Ensembl"/>
        </authorList>
    </citation>
    <scope>IDENTIFICATION</scope>
</reference>
<feature type="repeat" description="ANK" evidence="3">
    <location>
        <begin position="172"/>
        <end position="204"/>
    </location>
</feature>
<feature type="repeat" description="ANK" evidence="3">
    <location>
        <begin position="139"/>
        <end position="171"/>
    </location>
</feature>